<organism evidence="1 2">
    <name type="scientific">Roseibium aggregatum (strain ATCC 25650 / DSM 13394 / JCM 20685 / NBRC 16684 / NCIMB 2208 / IAM 12614 / B1)</name>
    <name type="common">Stappia aggregata</name>
    <dbReference type="NCBI Taxonomy" id="384765"/>
    <lineage>
        <taxon>Bacteria</taxon>
        <taxon>Pseudomonadati</taxon>
        <taxon>Pseudomonadota</taxon>
        <taxon>Alphaproteobacteria</taxon>
        <taxon>Hyphomicrobiales</taxon>
        <taxon>Stappiaceae</taxon>
        <taxon>Roseibium</taxon>
    </lineage>
</organism>
<dbReference type="AlphaFoldDB" id="A0P0N3"/>
<evidence type="ECO:0000313" key="2">
    <source>
        <dbReference type="Proteomes" id="UP000004848"/>
    </source>
</evidence>
<sequence length="40" mass="4811">MAGRNKTRFRRWIVPTPSVTTHQPHIQLLIFFHEMVSTYL</sequence>
<gene>
    <name evidence="1" type="ORF">SIAM614_01114</name>
</gene>
<dbReference type="EMBL" id="AAUW01000021">
    <property type="protein sequence ID" value="EAV41347.1"/>
    <property type="molecule type" value="Genomic_DNA"/>
</dbReference>
<reference evidence="1 2" key="1">
    <citation type="submission" date="2006-05" db="EMBL/GenBank/DDBJ databases">
        <authorList>
            <person name="King G."/>
            <person name="Ferriera S."/>
            <person name="Johnson J."/>
            <person name="Kravitz S."/>
            <person name="Beeson K."/>
            <person name="Sutton G."/>
            <person name="Rogers Y.-H."/>
            <person name="Friedman R."/>
            <person name="Frazier M."/>
            <person name="Venter J.C."/>
        </authorList>
    </citation>
    <scope>NUCLEOTIDE SEQUENCE [LARGE SCALE GENOMIC DNA]</scope>
    <source>
        <strain evidence="2">ATCC 25650 / DSM 13394 / JCM 20685 / NBRC 16684 / NCIMB 2208 / IAM 12614 / B1</strain>
    </source>
</reference>
<name>A0P0N3_ROSAI</name>
<proteinExistence type="predicted"/>
<comment type="caution">
    <text evidence="1">The sequence shown here is derived from an EMBL/GenBank/DDBJ whole genome shotgun (WGS) entry which is preliminary data.</text>
</comment>
<dbReference type="Proteomes" id="UP000004848">
    <property type="component" value="Unassembled WGS sequence"/>
</dbReference>
<evidence type="ECO:0000313" key="1">
    <source>
        <dbReference type="EMBL" id="EAV41347.1"/>
    </source>
</evidence>
<protein>
    <submittedName>
        <fullName evidence="1">Uncharacterized protein</fullName>
    </submittedName>
</protein>
<accession>A0P0N3</accession>